<comment type="caution">
    <text evidence="1">The sequence shown here is derived from an EMBL/GenBank/DDBJ whole genome shotgun (WGS) entry which is preliminary data.</text>
</comment>
<sequence length="197" mass="23830">MRSDLLYDKLFEHTAQLLQISEQQVRDQFNQLVLKHFNKGQLQLGSNDTKRQCCYNLQENHPRTQSPSSIQFQNMYSQCLQKVIKFNESDNKKLCQLVITYLKNNDSFLFWQRMHEQIPEKTTVQLREYFQNSFKRFMHQEYLIQEDKLILKDMINHTKDGKPSEIADRFMKMTKDKNYFKRNVVMYIANLLSKQKQ</sequence>
<accession>A0AA86U7I7</accession>
<evidence type="ECO:0000313" key="2">
    <source>
        <dbReference type="EMBL" id="CAL5993781.1"/>
    </source>
</evidence>
<proteinExistence type="predicted"/>
<gene>
    <name evidence="2" type="ORF">HINF_LOCUS13236</name>
    <name evidence="1" type="ORF">HINF_LOCUS29746</name>
</gene>
<dbReference type="Proteomes" id="UP001642409">
    <property type="component" value="Unassembled WGS sequence"/>
</dbReference>
<reference evidence="2 3" key="2">
    <citation type="submission" date="2024-07" db="EMBL/GenBank/DDBJ databases">
        <authorList>
            <person name="Akdeniz Z."/>
        </authorList>
    </citation>
    <scope>NUCLEOTIDE SEQUENCE [LARGE SCALE GENOMIC DNA]</scope>
</reference>
<organism evidence="1">
    <name type="scientific">Hexamita inflata</name>
    <dbReference type="NCBI Taxonomy" id="28002"/>
    <lineage>
        <taxon>Eukaryota</taxon>
        <taxon>Metamonada</taxon>
        <taxon>Diplomonadida</taxon>
        <taxon>Hexamitidae</taxon>
        <taxon>Hexamitinae</taxon>
        <taxon>Hexamita</taxon>
    </lineage>
</organism>
<dbReference type="EMBL" id="CATOUU010000697">
    <property type="protein sequence ID" value="CAI9942101.1"/>
    <property type="molecule type" value="Genomic_DNA"/>
</dbReference>
<dbReference type="EMBL" id="CAXDID020000030">
    <property type="protein sequence ID" value="CAL5993781.1"/>
    <property type="molecule type" value="Genomic_DNA"/>
</dbReference>
<dbReference type="AlphaFoldDB" id="A0AA86U7I7"/>
<keyword evidence="3" id="KW-1185">Reference proteome</keyword>
<evidence type="ECO:0000313" key="3">
    <source>
        <dbReference type="Proteomes" id="UP001642409"/>
    </source>
</evidence>
<name>A0AA86U7I7_9EUKA</name>
<evidence type="ECO:0000313" key="1">
    <source>
        <dbReference type="EMBL" id="CAI9942101.1"/>
    </source>
</evidence>
<reference evidence="1" key="1">
    <citation type="submission" date="2023-06" db="EMBL/GenBank/DDBJ databases">
        <authorList>
            <person name="Kurt Z."/>
        </authorList>
    </citation>
    <scope>NUCLEOTIDE SEQUENCE</scope>
</reference>
<protein>
    <submittedName>
        <fullName evidence="2">Hypothetical_protein</fullName>
    </submittedName>
</protein>